<dbReference type="Pfam" id="PF25917">
    <property type="entry name" value="BSH_RND"/>
    <property type="match status" value="1"/>
</dbReference>
<dbReference type="Gene3D" id="2.40.50.100">
    <property type="match status" value="1"/>
</dbReference>
<evidence type="ECO:0000313" key="2">
    <source>
        <dbReference type="EMBL" id="RUT79117.1"/>
    </source>
</evidence>
<gene>
    <name evidence="2" type="ORF">DLK05_04685</name>
</gene>
<proteinExistence type="predicted"/>
<evidence type="ECO:0000313" key="3">
    <source>
        <dbReference type="Proteomes" id="UP000282985"/>
    </source>
</evidence>
<dbReference type="EMBL" id="RJJX01000004">
    <property type="protein sequence ID" value="RUT79117.1"/>
    <property type="molecule type" value="Genomic_DNA"/>
</dbReference>
<dbReference type="RefSeq" id="WP_127342837.1">
    <property type="nucleotide sequence ID" value="NZ_RJJX01000004.1"/>
</dbReference>
<dbReference type="AlphaFoldDB" id="A0A434AXF5"/>
<dbReference type="GO" id="GO:0015562">
    <property type="term" value="F:efflux transmembrane transporter activity"/>
    <property type="evidence" value="ECO:0007669"/>
    <property type="project" value="TreeGrafter"/>
</dbReference>
<dbReference type="Proteomes" id="UP000282985">
    <property type="component" value="Unassembled WGS sequence"/>
</dbReference>
<dbReference type="SUPFAM" id="SSF111369">
    <property type="entry name" value="HlyD-like secretion proteins"/>
    <property type="match status" value="1"/>
</dbReference>
<organism evidence="2 3">
    <name type="scientific">Ancylomarina longa</name>
    <dbReference type="NCBI Taxonomy" id="2487017"/>
    <lineage>
        <taxon>Bacteria</taxon>
        <taxon>Pseudomonadati</taxon>
        <taxon>Bacteroidota</taxon>
        <taxon>Bacteroidia</taxon>
        <taxon>Marinilabiliales</taxon>
        <taxon>Marinifilaceae</taxon>
        <taxon>Ancylomarina</taxon>
    </lineage>
</organism>
<evidence type="ECO:0000259" key="1">
    <source>
        <dbReference type="Pfam" id="PF25917"/>
    </source>
</evidence>
<dbReference type="InterPro" id="IPR058625">
    <property type="entry name" value="MdtA-like_BSH"/>
</dbReference>
<dbReference type="PANTHER" id="PTHR30469">
    <property type="entry name" value="MULTIDRUG RESISTANCE PROTEIN MDTA"/>
    <property type="match status" value="1"/>
</dbReference>
<reference evidence="2 3" key="1">
    <citation type="submission" date="2018-11" db="EMBL/GenBank/DDBJ databases">
        <title>Parancylomarina longa gen. nov., sp. nov., isolated from sediments of southern Okinawa.</title>
        <authorList>
            <person name="Fu T."/>
        </authorList>
    </citation>
    <scope>NUCLEOTIDE SEQUENCE [LARGE SCALE GENOMIC DNA]</scope>
    <source>
        <strain evidence="2 3">T3-2 S1-C</strain>
    </source>
</reference>
<dbReference type="PROSITE" id="PS51257">
    <property type="entry name" value="PROKAR_LIPOPROTEIN"/>
    <property type="match status" value="1"/>
</dbReference>
<sequence>MKNLTIVSLMVSTALLLFSCQKIKKEQKEANPKVQVQLSHLSTGYLPDFINLTGKTIYLNKSNIIAPISGYITNVSVKQGDKVKKGQLLFEMQTSEAYLMNQKEKSEQLYGNIKIYAPNTGRLVSLNIVNQGVYADKGTLMCTLLASNDLKLQVNLPFEYNKWAKTGNKCKVILPDNKSISATFSKVLPQVDELSQTIKVLANLETQQFIPENMIVKVLLDKSKKHQAQILTKQCLQTDALMSQFWVMKMLNDSVAVKVPVKIGNQNHDSVEIISPKFNDQDLFISEGAYGLGDTALVETVKE</sequence>
<dbReference type="GO" id="GO:1990281">
    <property type="term" value="C:efflux pump complex"/>
    <property type="evidence" value="ECO:0007669"/>
    <property type="project" value="TreeGrafter"/>
</dbReference>
<keyword evidence="3" id="KW-1185">Reference proteome</keyword>
<feature type="domain" description="Multidrug resistance protein MdtA-like barrel-sandwich hybrid" evidence="1">
    <location>
        <begin position="62"/>
        <end position="139"/>
    </location>
</feature>
<name>A0A434AXF5_9BACT</name>
<comment type="caution">
    <text evidence="2">The sequence shown here is derived from an EMBL/GenBank/DDBJ whole genome shotgun (WGS) entry which is preliminary data.</text>
</comment>
<dbReference type="OrthoDB" id="1435302at2"/>
<protein>
    <submittedName>
        <fullName evidence="2">HlyD family efflux transporter periplasmic adaptor subunit</fullName>
    </submittedName>
</protein>
<accession>A0A434AXF5</accession>